<dbReference type="PROSITE" id="PS51015">
    <property type="entry name" value="YDG"/>
    <property type="match status" value="1"/>
</dbReference>
<sequence>MLSEFELQRERNILVNKELLAQLGLEQPAPVFKSSRKVTVLGKKRKGEPIDDSLRRKSTRVKNIEEQKRYDEEEFEEDGSDDSEEFSNSESESDSKPRRSKRRDRSGRSRRRRRDSLASFDGEITEGDAVGLKRRIVNGRNVQHLDREHVRPNGRVFGPIKGISVGKWWPTRLACSVDGVHPTQLQPPVSGIFGAGVTGAYSVAVSGGYEDDIDEGFRFTYTGSGGRDLKGTKNKPKNLRTAPQSCDQTLAGFNLALKTSCDTRQPVRVIRGYKAELGPAEGYRYDGLYTVMKAWEDMGLAGFKVWRFAFKRVDGQAPINYKAGPPEDDNADESVSESEAEAEAETKTKAEAKAEVKAETKAKTKAGTEVRAEAKAEFFNPGGVSSENELTTAPSIGRRGIRKATKNQTKAASTFEVAVPAKRRLRGGR</sequence>
<feature type="compositionally biased region" description="Acidic residues" evidence="3">
    <location>
        <begin position="326"/>
        <end position="343"/>
    </location>
</feature>
<gene>
    <name evidence="5" type="ORF">Q9L58_010376</name>
</gene>
<accession>A0ABR3G4A5</accession>
<feature type="compositionally biased region" description="Basic and acidic residues" evidence="3">
    <location>
        <begin position="344"/>
        <end position="376"/>
    </location>
</feature>
<dbReference type="SMART" id="SM00466">
    <property type="entry name" value="SRA"/>
    <property type="match status" value="1"/>
</dbReference>
<feature type="domain" description="YDG" evidence="4">
    <location>
        <begin position="158"/>
        <end position="312"/>
    </location>
</feature>
<dbReference type="Pfam" id="PF02182">
    <property type="entry name" value="SAD_SRA"/>
    <property type="match status" value="1"/>
</dbReference>
<dbReference type="InterPro" id="IPR015947">
    <property type="entry name" value="PUA-like_sf"/>
</dbReference>
<evidence type="ECO:0000259" key="4">
    <source>
        <dbReference type="PROSITE" id="PS51015"/>
    </source>
</evidence>
<feature type="region of interest" description="Disordered" evidence="3">
    <location>
        <begin position="26"/>
        <end position="116"/>
    </location>
</feature>
<feature type="compositionally biased region" description="Basic residues" evidence="3">
    <location>
        <begin position="98"/>
        <end position="114"/>
    </location>
</feature>
<comment type="subcellular location">
    <subcellularLocation>
        <location evidence="2">Nucleus</location>
    </subcellularLocation>
</comment>
<keyword evidence="1 2" id="KW-0539">Nucleus</keyword>
<evidence type="ECO:0000256" key="1">
    <source>
        <dbReference type="ARBA" id="ARBA00023242"/>
    </source>
</evidence>
<dbReference type="InterPro" id="IPR003105">
    <property type="entry name" value="SRA_YDG"/>
</dbReference>
<organism evidence="5 6">
    <name type="scientific">Discina gigas</name>
    <dbReference type="NCBI Taxonomy" id="1032678"/>
    <lineage>
        <taxon>Eukaryota</taxon>
        <taxon>Fungi</taxon>
        <taxon>Dikarya</taxon>
        <taxon>Ascomycota</taxon>
        <taxon>Pezizomycotina</taxon>
        <taxon>Pezizomycetes</taxon>
        <taxon>Pezizales</taxon>
        <taxon>Discinaceae</taxon>
        <taxon>Discina</taxon>
    </lineage>
</organism>
<dbReference type="PANTHER" id="PTHR14140:SF27">
    <property type="entry name" value="OS04G0289800 PROTEIN"/>
    <property type="match status" value="1"/>
</dbReference>
<proteinExistence type="predicted"/>
<dbReference type="PANTHER" id="PTHR14140">
    <property type="entry name" value="E3 UBIQUITIN-PROTEIN LIGASE UHRF-RELATED"/>
    <property type="match status" value="1"/>
</dbReference>
<dbReference type="EMBL" id="JBBBZM010000386">
    <property type="protein sequence ID" value="KAL0630778.1"/>
    <property type="molecule type" value="Genomic_DNA"/>
</dbReference>
<comment type="caution">
    <text evidence="5">The sequence shown here is derived from an EMBL/GenBank/DDBJ whole genome shotgun (WGS) entry which is preliminary data.</text>
</comment>
<evidence type="ECO:0000256" key="2">
    <source>
        <dbReference type="PROSITE-ProRule" id="PRU00358"/>
    </source>
</evidence>
<feature type="region of interest" description="Disordered" evidence="3">
    <location>
        <begin position="320"/>
        <end position="413"/>
    </location>
</feature>
<keyword evidence="6" id="KW-1185">Reference proteome</keyword>
<feature type="compositionally biased region" description="Polar residues" evidence="3">
    <location>
        <begin position="383"/>
        <end position="394"/>
    </location>
</feature>
<feature type="compositionally biased region" description="Basic and acidic residues" evidence="3">
    <location>
        <begin position="62"/>
        <end position="71"/>
    </location>
</feature>
<dbReference type="InterPro" id="IPR045134">
    <property type="entry name" value="UHRF1/2-like"/>
</dbReference>
<evidence type="ECO:0000313" key="5">
    <source>
        <dbReference type="EMBL" id="KAL0630778.1"/>
    </source>
</evidence>
<evidence type="ECO:0000256" key="3">
    <source>
        <dbReference type="SAM" id="MobiDB-lite"/>
    </source>
</evidence>
<dbReference type="Gene3D" id="2.30.280.10">
    <property type="entry name" value="SRA-YDG"/>
    <property type="match status" value="1"/>
</dbReference>
<feature type="compositionally biased region" description="Acidic residues" evidence="3">
    <location>
        <begin position="72"/>
        <end position="87"/>
    </location>
</feature>
<protein>
    <recommendedName>
        <fullName evidence="4">YDG domain-containing protein</fullName>
    </recommendedName>
</protein>
<evidence type="ECO:0000313" key="6">
    <source>
        <dbReference type="Proteomes" id="UP001447188"/>
    </source>
</evidence>
<reference evidence="5 6" key="1">
    <citation type="submission" date="2024-02" db="EMBL/GenBank/DDBJ databases">
        <title>Discinaceae phylogenomics.</title>
        <authorList>
            <person name="Dirks A.C."/>
            <person name="James T.Y."/>
        </authorList>
    </citation>
    <scope>NUCLEOTIDE SEQUENCE [LARGE SCALE GENOMIC DNA]</scope>
    <source>
        <strain evidence="5 6">ACD0624</strain>
    </source>
</reference>
<dbReference type="Proteomes" id="UP001447188">
    <property type="component" value="Unassembled WGS sequence"/>
</dbReference>
<dbReference type="SUPFAM" id="SSF88697">
    <property type="entry name" value="PUA domain-like"/>
    <property type="match status" value="1"/>
</dbReference>
<dbReference type="InterPro" id="IPR036987">
    <property type="entry name" value="SRA-YDG_sf"/>
</dbReference>
<name>A0ABR3G4A5_9PEZI</name>